<gene>
    <name evidence="1" type="ORF">COU95_00955</name>
</gene>
<dbReference type="Gene3D" id="2.60.40.10">
    <property type="entry name" value="Immunoglobulins"/>
    <property type="match status" value="1"/>
</dbReference>
<name>A0A2M8L439_9BACT</name>
<dbReference type="AlphaFoldDB" id="A0A2M8L439"/>
<accession>A0A2M8L439</accession>
<evidence type="ECO:0008006" key="3">
    <source>
        <dbReference type="Google" id="ProtNLM"/>
    </source>
</evidence>
<dbReference type="Proteomes" id="UP000231474">
    <property type="component" value="Unassembled WGS sequence"/>
</dbReference>
<dbReference type="InterPro" id="IPR013783">
    <property type="entry name" value="Ig-like_fold"/>
</dbReference>
<evidence type="ECO:0000313" key="1">
    <source>
        <dbReference type="EMBL" id="PJE67700.1"/>
    </source>
</evidence>
<dbReference type="EMBL" id="PFEK01000017">
    <property type="protein sequence ID" value="PJE67700.1"/>
    <property type="molecule type" value="Genomic_DNA"/>
</dbReference>
<reference evidence="2" key="1">
    <citation type="submission" date="2017-09" db="EMBL/GenBank/DDBJ databases">
        <title>Depth-based differentiation of microbial function through sediment-hosted aquifers and enrichment of novel symbionts in the deep terrestrial subsurface.</title>
        <authorList>
            <person name="Probst A.J."/>
            <person name="Ladd B."/>
            <person name="Jarett J.K."/>
            <person name="Geller-Mcgrath D.E."/>
            <person name="Sieber C.M.K."/>
            <person name="Emerson J.B."/>
            <person name="Anantharaman K."/>
            <person name="Thomas B.C."/>
            <person name="Malmstrom R."/>
            <person name="Stieglmeier M."/>
            <person name="Klingl A."/>
            <person name="Woyke T."/>
            <person name="Ryan C.M."/>
            <person name="Banfield J.F."/>
        </authorList>
    </citation>
    <scope>NUCLEOTIDE SEQUENCE [LARGE SCALE GENOMIC DNA]</scope>
</reference>
<evidence type="ECO:0000313" key="2">
    <source>
        <dbReference type="Proteomes" id="UP000231474"/>
    </source>
</evidence>
<comment type="caution">
    <text evidence="1">The sequence shown here is derived from an EMBL/GenBank/DDBJ whole genome shotgun (WGS) entry which is preliminary data.</text>
</comment>
<protein>
    <recommendedName>
        <fullName evidence="3">Bacterial Ig domain-containing protein</fullName>
    </recommendedName>
</protein>
<sequence>MNIIKKIPGFRSGKWWKALVASGFYLFGFLIILTIVNPSAPTLALDKIDPTDKNSVSISGKTYSDKDVYLLENDQQIQSAKADSKGRFYFPLNELKDGNYTYTVQVCKSEKKDKCNTENILVVVDQTPPTKPVIALPTNLPDDSEEKITHGEKLVYKANYLGGLVDQRRGV</sequence>
<proteinExistence type="predicted"/>
<organism evidence="1 2">
    <name type="scientific">Candidatus Shapirobacteria bacterium CG10_big_fil_rev_8_21_14_0_10_40_9</name>
    <dbReference type="NCBI Taxonomy" id="1974888"/>
    <lineage>
        <taxon>Bacteria</taxon>
        <taxon>Candidatus Shapironibacteriota</taxon>
    </lineage>
</organism>